<organism evidence="1">
    <name type="scientific">freshwater metagenome</name>
    <dbReference type="NCBI Taxonomy" id="449393"/>
    <lineage>
        <taxon>unclassified sequences</taxon>
        <taxon>metagenomes</taxon>
        <taxon>ecological metagenomes</taxon>
    </lineage>
</organism>
<dbReference type="AlphaFoldDB" id="A0A6J6KPQ6"/>
<dbReference type="EMBL" id="CAEZWD010000083">
    <property type="protein sequence ID" value="CAB4651760.1"/>
    <property type="molecule type" value="Genomic_DNA"/>
</dbReference>
<name>A0A6J6KPQ6_9ZZZZ</name>
<proteinExistence type="predicted"/>
<reference evidence="1" key="1">
    <citation type="submission" date="2020-05" db="EMBL/GenBank/DDBJ databases">
        <authorList>
            <person name="Chiriac C."/>
            <person name="Salcher M."/>
            <person name="Ghai R."/>
            <person name="Kavagutti S V."/>
        </authorList>
    </citation>
    <scope>NUCLEOTIDE SEQUENCE</scope>
</reference>
<protein>
    <submittedName>
        <fullName evidence="1">Unannotated protein</fullName>
    </submittedName>
</protein>
<evidence type="ECO:0000313" key="1">
    <source>
        <dbReference type="EMBL" id="CAB4651760.1"/>
    </source>
</evidence>
<sequence length="93" mass="10200">MLELVLTDESVTPRVELLEGPRVRLTMSASENLAHGIEFCRAELTEAVETALRQLHNDEAAPARVFVRDTQGSQVITTSDPCTTYGSQAIVRS</sequence>
<accession>A0A6J6KPQ6</accession>
<gene>
    <name evidence="1" type="ORF">UFOPK2171_00699</name>
</gene>